<dbReference type="AlphaFoldDB" id="A0AAT9FPN4"/>
<dbReference type="EMBL" id="AP026866">
    <property type="protein sequence ID" value="BDS07956.1"/>
    <property type="molecule type" value="Genomic_DNA"/>
</dbReference>
<feature type="transmembrane region" description="Helical" evidence="2">
    <location>
        <begin position="7"/>
        <end position="26"/>
    </location>
</feature>
<accession>A0AAT9FPN4</accession>
<proteinExistence type="predicted"/>
<dbReference type="Pfam" id="PF07228">
    <property type="entry name" value="SpoIIE"/>
    <property type="match status" value="1"/>
</dbReference>
<dbReference type="Gene3D" id="3.30.450.20">
    <property type="entry name" value="PAS domain"/>
    <property type="match status" value="1"/>
</dbReference>
<keyword evidence="2" id="KW-0812">Transmembrane</keyword>
<dbReference type="KEGG" id="osu:NT6N_29960"/>
<feature type="domain" description="PPM-type phosphatase" evidence="3">
    <location>
        <begin position="463"/>
        <end position="686"/>
    </location>
</feature>
<evidence type="ECO:0000256" key="2">
    <source>
        <dbReference type="SAM" id="Phobius"/>
    </source>
</evidence>
<dbReference type="Gene3D" id="3.60.40.10">
    <property type="entry name" value="PPM-type phosphatase domain"/>
    <property type="match status" value="1"/>
</dbReference>
<dbReference type="SMART" id="SM00331">
    <property type="entry name" value="PP2C_SIG"/>
    <property type="match status" value="1"/>
</dbReference>
<dbReference type="InterPro" id="IPR036457">
    <property type="entry name" value="PPM-type-like_dom_sf"/>
</dbReference>
<dbReference type="PANTHER" id="PTHR43156">
    <property type="entry name" value="STAGE II SPORULATION PROTEIN E-RELATED"/>
    <property type="match status" value="1"/>
</dbReference>
<gene>
    <name evidence="4" type="ORF">NT6N_29960</name>
</gene>
<dbReference type="Gene3D" id="6.10.340.10">
    <property type="match status" value="1"/>
</dbReference>
<name>A0AAT9FPN4_9BACT</name>
<dbReference type="InterPro" id="IPR001932">
    <property type="entry name" value="PPM-type_phosphatase-like_dom"/>
</dbReference>
<dbReference type="GO" id="GO:0016791">
    <property type="term" value="F:phosphatase activity"/>
    <property type="evidence" value="ECO:0007669"/>
    <property type="project" value="TreeGrafter"/>
</dbReference>
<evidence type="ECO:0000259" key="3">
    <source>
        <dbReference type="SMART" id="SM00331"/>
    </source>
</evidence>
<dbReference type="PANTHER" id="PTHR43156:SF2">
    <property type="entry name" value="STAGE II SPORULATION PROTEIN E"/>
    <property type="match status" value="1"/>
</dbReference>
<keyword evidence="1" id="KW-0378">Hydrolase</keyword>
<dbReference type="CDD" id="cd18773">
    <property type="entry name" value="PDC1_HK_sensor"/>
    <property type="match status" value="1"/>
</dbReference>
<evidence type="ECO:0000256" key="1">
    <source>
        <dbReference type="ARBA" id="ARBA00022801"/>
    </source>
</evidence>
<evidence type="ECO:0000313" key="4">
    <source>
        <dbReference type="EMBL" id="BDS07956.1"/>
    </source>
</evidence>
<sequence>MRLKYKLSLALVLVAAVPIAIVVLVLQQLGYRHLLAERGQLYRTEADAAARNLSLSVDREVSQLRSLLRVSTVVDQVLTSTNETASKLTDEQRRASELEVEKSWVSLTSDSERLQTILQNPLAQQLREFQVTNPLANEIFITDRYGRVIASTVKTTDYIQSDELWWQQGAKLKENDVWFDQFHLDDSAGVYSLDIVLPIHDNSGELTGVMKAVFNVAPLFAAIPPPLDGRADQVDVTNSNGAVLARINQPDYKPLSVSLSTAVMKKASNNGSSGWFLTTDDTTENERMYGTASTQFGNISDQQPQIYIVVSIDADEVTVPIKKQLRWILLGSTLALLLSLAAVLFYVRSRITGPLELLRDGAQSISESARLRQDEESAANRKQAHQVVEGLREIKTGDEIEELATGFATMGSRVLRYHRHLESEVAAKTALIHQDLEMAKEFQEAMLPGDYPKIPSGPHTGEHLKLHFWHLYQPADTLGGDFFDMFQISEHRAGLFIADVMGHGARSALVTAILRALLPGLVEAAADPGIFMEQLNQHFLDIMERSGQTIFVTAFFIVLDTKDETATYVTAGHPSPVYTNRSNGDTDFLFKGVKNQPALGLIPGAEYTAHTRSLLADDVFLLFTDGLIEAENAAGEMFGDTQLLKAVHKYRDLPVDSLSHAVVAALGQFTQNKAMEDDLCLVTVEATGAHSQ</sequence>
<keyword evidence="2" id="KW-0472">Membrane</keyword>
<organism evidence="4">
    <name type="scientific">Oceaniferula spumae</name>
    <dbReference type="NCBI Taxonomy" id="2979115"/>
    <lineage>
        <taxon>Bacteria</taxon>
        <taxon>Pseudomonadati</taxon>
        <taxon>Verrucomicrobiota</taxon>
        <taxon>Verrucomicrobiia</taxon>
        <taxon>Verrucomicrobiales</taxon>
        <taxon>Verrucomicrobiaceae</taxon>
        <taxon>Oceaniferula</taxon>
    </lineage>
</organism>
<dbReference type="SUPFAM" id="SSF81606">
    <property type="entry name" value="PP2C-like"/>
    <property type="match status" value="1"/>
</dbReference>
<keyword evidence="2" id="KW-1133">Transmembrane helix</keyword>
<protein>
    <recommendedName>
        <fullName evidence="3">PPM-type phosphatase domain-containing protein</fullName>
    </recommendedName>
</protein>
<reference evidence="4" key="1">
    <citation type="submission" date="2024-07" db="EMBL/GenBank/DDBJ databases">
        <title>Complete genome sequence of Verrucomicrobiaceae bacterium NT6N.</title>
        <authorList>
            <person name="Huang C."/>
            <person name="Takami H."/>
            <person name="Hamasaki K."/>
        </authorList>
    </citation>
    <scope>NUCLEOTIDE SEQUENCE</scope>
    <source>
        <strain evidence="4">NT6N</strain>
    </source>
</reference>
<dbReference type="InterPro" id="IPR052016">
    <property type="entry name" value="Bact_Sigma-Reg"/>
</dbReference>